<dbReference type="AlphaFoldDB" id="A0A6L9QAS5"/>
<dbReference type="EMBL" id="JAAGLI010000177">
    <property type="protein sequence ID" value="NEA22186.1"/>
    <property type="molecule type" value="Genomic_DNA"/>
</dbReference>
<sequence>HSDDWLGIAGFARGRRLLIEVADPAEAADAVRIGRGLTEEVGIIARGGGRPGDPTTFVLLQTLLAEA</sequence>
<dbReference type="RefSeq" id="WP_163053750.1">
    <property type="nucleotide sequence ID" value="NZ_JAAGLI010000177.1"/>
</dbReference>
<accession>A0A6L9QAS5</accession>
<organism evidence="1 2">
    <name type="scientific">Actinomadura bangladeshensis</name>
    <dbReference type="NCBI Taxonomy" id="453573"/>
    <lineage>
        <taxon>Bacteria</taxon>
        <taxon>Bacillati</taxon>
        <taxon>Actinomycetota</taxon>
        <taxon>Actinomycetes</taxon>
        <taxon>Streptosporangiales</taxon>
        <taxon>Thermomonosporaceae</taxon>
        <taxon>Actinomadura</taxon>
    </lineage>
</organism>
<protein>
    <submittedName>
        <fullName evidence="1">Uncharacterized protein</fullName>
    </submittedName>
</protein>
<feature type="non-terminal residue" evidence="1">
    <location>
        <position position="67"/>
    </location>
</feature>
<evidence type="ECO:0000313" key="1">
    <source>
        <dbReference type="EMBL" id="NEA22186.1"/>
    </source>
</evidence>
<comment type="caution">
    <text evidence="1">The sequence shown here is derived from an EMBL/GenBank/DDBJ whole genome shotgun (WGS) entry which is preliminary data.</text>
</comment>
<evidence type="ECO:0000313" key="2">
    <source>
        <dbReference type="Proteomes" id="UP000475532"/>
    </source>
</evidence>
<proteinExistence type="predicted"/>
<reference evidence="1 2" key="1">
    <citation type="submission" date="2020-01" db="EMBL/GenBank/DDBJ databases">
        <title>Insect and environment-associated Actinomycetes.</title>
        <authorList>
            <person name="Currrie C."/>
            <person name="Chevrette M."/>
            <person name="Carlson C."/>
            <person name="Stubbendieck R."/>
            <person name="Wendt-Pienkowski E."/>
        </authorList>
    </citation>
    <scope>NUCLEOTIDE SEQUENCE [LARGE SCALE GENOMIC DNA]</scope>
    <source>
        <strain evidence="1 2">SID10258</strain>
    </source>
</reference>
<dbReference type="Proteomes" id="UP000475532">
    <property type="component" value="Unassembled WGS sequence"/>
</dbReference>
<name>A0A6L9QAS5_9ACTN</name>
<feature type="non-terminal residue" evidence="1">
    <location>
        <position position="1"/>
    </location>
</feature>
<gene>
    <name evidence="1" type="ORF">G3I70_06710</name>
</gene>